<dbReference type="PANTHER" id="PTHR11012">
    <property type="entry name" value="PROTEIN KINASE-LIKE DOMAIN-CONTAINING"/>
    <property type="match status" value="1"/>
</dbReference>
<gene>
    <name evidence="1" type="ORF">NQ314_013572</name>
</gene>
<dbReference type="InterPro" id="IPR004119">
    <property type="entry name" value="EcKL"/>
</dbReference>
<dbReference type="PANTHER" id="PTHR11012:SF56">
    <property type="entry name" value="CHK KINASE-LIKE DOMAIN-CONTAINING PROTEIN-RELATED"/>
    <property type="match status" value="1"/>
</dbReference>
<organism evidence="1 2">
    <name type="scientific">Rhamnusium bicolor</name>
    <dbReference type="NCBI Taxonomy" id="1586634"/>
    <lineage>
        <taxon>Eukaryota</taxon>
        <taxon>Metazoa</taxon>
        <taxon>Ecdysozoa</taxon>
        <taxon>Arthropoda</taxon>
        <taxon>Hexapoda</taxon>
        <taxon>Insecta</taxon>
        <taxon>Pterygota</taxon>
        <taxon>Neoptera</taxon>
        <taxon>Endopterygota</taxon>
        <taxon>Coleoptera</taxon>
        <taxon>Polyphaga</taxon>
        <taxon>Cucujiformia</taxon>
        <taxon>Chrysomeloidea</taxon>
        <taxon>Cerambycidae</taxon>
        <taxon>Lepturinae</taxon>
        <taxon>Rhagiini</taxon>
        <taxon>Rhamnusium</taxon>
    </lineage>
</organism>
<reference evidence="1" key="1">
    <citation type="journal article" date="2023" name="Insect Mol. Biol.">
        <title>Genome sequencing provides insights into the evolution of gene families encoding plant cell wall-degrading enzymes in longhorned beetles.</title>
        <authorList>
            <person name="Shin N.R."/>
            <person name="Okamura Y."/>
            <person name="Kirsch R."/>
            <person name="Pauchet Y."/>
        </authorList>
    </citation>
    <scope>NUCLEOTIDE SEQUENCE</scope>
    <source>
        <strain evidence="1">RBIC_L_NR</strain>
    </source>
</reference>
<proteinExistence type="predicted"/>
<name>A0AAV8X676_9CUCU</name>
<comment type="caution">
    <text evidence="1">The sequence shown here is derived from an EMBL/GenBank/DDBJ whole genome shotgun (WGS) entry which is preliminary data.</text>
</comment>
<protein>
    <submittedName>
        <fullName evidence="1">Uncharacterized protein</fullName>
    </submittedName>
</protein>
<evidence type="ECO:0000313" key="2">
    <source>
        <dbReference type="Proteomes" id="UP001162156"/>
    </source>
</evidence>
<evidence type="ECO:0000313" key="1">
    <source>
        <dbReference type="EMBL" id="KAJ8934114.1"/>
    </source>
</evidence>
<accession>A0AAV8X676</accession>
<dbReference type="AlphaFoldDB" id="A0AAV8X676"/>
<dbReference type="Proteomes" id="UP001162156">
    <property type="component" value="Unassembled WGS sequence"/>
</dbReference>
<sequence>MLKREFYTLSSKCLYTCVNPHAIIILEDLTTLGFEMLPRHIGFDLDHCFKVVEKMALMHAASVIMYEKVHINFYLQRKLKLDQG</sequence>
<dbReference type="Pfam" id="PF02958">
    <property type="entry name" value="EcKL"/>
    <property type="match status" value="1"/>
</dbReference>
<dbReference type="EMBL" id="JANEYF010003767">
    <property type="protein sequence ID" value="KAJ8934114.1"/>
    <property type="molecule type" value="Genomic_DNA"/>
</dbReference>
<keyword evidence="2" id="KW-1185">Reference proteome</keyword>